<organism evidence="1 2">
    <name type="scientific">Streblomastix strix</name>
    <dbReference type="NCBI Taxonomy" id="222440"/>
    <lineage>
        <taxon>Eukaryota</taxon>
        <taxon>Metamonada</taxon>
        <taxon>Preaxostyla</taxon>
        <taxon>Oxymonadida</taxon>
        <taxon>Streblomastigidae</taxon>
        <taxon>Streblomastix</taxon>
    </lineage>
</organism>
<reference evidence="1 2" key="1">
    <citation type="submission" date="2019-03" db="EMBL/GenBank/DDBJ databases">
        <title>Single cell metagenomics reveals metabolic interactions within the superorganism composed of flagellate Streblomastix strix and complex community of Bacteroidetes bacteria on its surface.</title>
        <authorList>
            <person name="Treitli S.C."/>
            <person name="Kolisko M."/>
            <person name="Husnik F."/>
            <person name="Keeling P."/>
            <person name="Hampl V."/>
        </authorList>
    </citation>
    <scope>NUCLEOTIDE SEQUENCE [LARGE SCALE GENOMIC DNA]</scope>
    <source>
        <strain evidence="1">ST1C</strain>
    </source>
</reference>
<comment type="caution">
    <text evidence="1">The sequence shown here is derived from an EMBL/GenBank/DDBJ whole genome shotgun (WGS) entry which is preliminary data.</text>
</comment>
<protein>
    <submittedName>
        <fullName evidence="1">Uncharacterized protein</fullName>
    </submittedName>
</protein>
<dbReference type="AlphaFoldDB" id="A0A5J4UK68"/>
<dbReference type="EMBL" id="SNRW01015320">
    <property type="protein sequence ID" value="KAA6370501.1"/>
    <property type="molecule type" value="Genomic_DNA"/>
</dbReference>
<evidence type="ECO:0000313" key="1">
    <source>
        <dbReference type="EMBL" id="KAA6370501.1"/>
    </source>
</evidence>
<evidence type="ECO:0000313" key="2">
    <source>
        <dbReference type="Proteomes" id="UP000324800"/>
    </source>
</evidence>
<name>A0A5J4UK68_9EUKA</name>
<proteinExistence type="predicted"/>
<dbReference type="Proteomes" id="UP000324800">
    <property type="component" value="Unassembled WGS sequence"/>
</dbReference>
<gene>
    <name evidence="1" type="ORF">EZS28_033973</name>
</gene>
<accession>A0A5J4UK68</accession>
<sequence length="176" mass="20534">MVHQTKEVIDQILFPWIKRQESGDGTENERQISKTSTWQYCCLPSGPVADFGRQLLMRCMKMRRFSEEEVNLLFNGKRFNIIQRDFYSLALLQDWLDIEKITIDEMMMKDAEVLLAEVIAIHKRQNISVTSVKSHKACLTTMLSFIYKENLTSSTSKLINKALANATILHRRYKNI</sequence>